<evidence type="ECO:0000256" key="7">
    <source>
        <dbReference type="ARBA" id="ARBA00022840"/>
    </source>
</evidence>
<dbReference type="InterPro" id="IPR003721">
    <property type="entry name" value="Pantoate_ligase"/>
</dbReference>
<evidence type="ECO:0000256" key="4">
    <source>
        <dbReference type="ARBA" id="ARBA00022598"/>
    </source>
</evidence>
<proteinExistence type="inferred from homology"/>
<evidence type="ECO:0000256" key="6">
    <source>
        <dbReference type="ARBA" id="ARBA00022741"/>
    </source>
</evidence>
<reference evidence="11" key="1">
    <citation type="journal article" date="2019" name="Int. J. Syst. Evol. Microbiol.">
        <title>The Global Catalogue of Microorganisms (GCM) 10K type strain sequencing project: providing services to taxonomists for standard genome sequencing and annotation.</title>
        <authorList>
            <consortium name="The Broad Institute Genomics Platform"/>
            <consortium name="The Broad Institute Genome Sequencing Center for Infectious Disease"/>
            <person name="Wu L."/>
            <person name="Ma J."/>
        </authorList>
    </citation>
    <scope>NUCLEOTIDE SEQUENCE [LARGE SCALE GENOMIC DNA]</scope>
    <source>
        <strain evidence="11">JCM 17250</strain>
    </source>
</reference>
<dbReference type="CDD" id="cd00560">
    <property type="entry name" value="PanC"/>
    <property type="match status" value="1"/>
</dbReference>
<dbReference type="SUPFAM" id="SSF52374">
    <property type="entry name" value="Nucleotidylyl transferase"/>
    <property type="match status" value="1"/>
</dbReference>
<comment type="miscellaneous">
    <text evidence="9">The reaction proceeds by a bi uni uni bi ping pong mechanism.</text>
</comment>
<feature type="binding site" evidence="9">
    <location>
        <begin position="30"/>
        <end position="37"/>
    </location>
    <ligand>
        <name>ATP</name>
        <dbReference type="ChEBI" id="CHEBI:30616"/>
    </ligand>
</feature>
<accession>A0ABP7VQ96</accession>
<dbReference type="GO" id="GO:0016874">
    <property type="term" value="F:ligase activity"/>
    <property type="evidence" value="ECO:0007669"/>
    <property type="project" value="UniProtKB-KW"/>
</dbReference>
<keyword evidence="5 9" id="KW-0566">Pantothenate biosynthesis</keyword>
<feature type="binding site" evidence="9">
    <location>
        <position position="153"/>
    </location>
    <ligand>
        <name>(R)-pantoate</name>
        <dbReference type="ChEBI" id="CHEBI:15980"/>
    </ligand>
</feature>
<keyword evidence="7 9" id="KW-0067">ATP-binding</keyword>
<comment type="catalytic activity">
    <reaction evidence="8 9">
        <text>(R)-pantoate + beta-alanine + ATP = (R)-pantothenate + AMP + diphosphate + H(+)</text>
        <dbReference type="Rhea" id="RHEA:10912"/>
        <dbReference type="ChEBI" id="CHEBI:15378"/>
        <dbReference type="ChEBI" id="CHEBI:15980"/>
        <dbReference type="ChEBI" id="CHEBI:29032"/>
        <dbReference type="ChEBI" id="CHEBI:30616"/>
        <dbReference type="ChEBI" id="CHEBI:33019"/>
        <dbReference type="ChEBI" id="CHEBI:57966"/>
        <dbReference type="ChEBI" id="CHEBI:456215"/>
        <dbReference type="EC" id="6.3.2.1"/>
    </reaction>
</comment>
<comment type="similarity">
    <text evidence="2 9">Belongs to the pantothenate synthetase family.</text>
</comment>
<dbReference type="Gene3D" id="3.40.50.620">
    <property type="entry name" value="HUPs"/>
    <property type="match status" value="1"/>
</dbReference>
<organism evidence="10 11">
    <name type="scientific">Amphibacillus indicireducens</name>
    <dbReference type="NCBI Taxonomy" id="1076330"/>
    <lineage>
        <taxon>Bacteria</taxon>
        <taxon>Bacillati</taxon>
        <taxon>Bacillota</taxon>
        <taxon>Bacilli</taxon>
        <taxon>Bacillales</taxon>
        <taxon>Bacillaceae</taxon>
        <taxon>Amphibacillus</taxon>
    </lineage>
</organism>
<evidence type="ECO:0000256" key="5">
    <source>
        <dbReference type="ARBA" id="ARBA00022655"/>
    </source>
</evidence>
<comment type="subunit">
    <text evidence="9">Homodimer.</text>
</comment>
<dbReference type="EMBL" id="BAABDL010000085">
    <property type="protein sequence ID" value="GAA4071700.1"/>
    <property type="molecule type" value="Genomic_DNA"/>
</dbReference>
<evidence type="ECO:0000256" key="1">
    <source>
        <dbReference type="ARBA" id="ARBA00004990"/>
    </source>
</evidence>
<dbReference type="EC" id="6.3.2.1" evidence="9"/>
<dbReference type="HAMAP" id="MF_00158">
    <property type="entry name" value="PanC"/>
    <property type="match status" value="1"/>
</dbReference>
<dbReference type="Gene3D" id="3.30.1300.10">
    <property type="entry name" value="Pantoate-beta-alanine ligase, C-terminal domain"/>
    <property type="match status" value="1"/>
</dbReference>
<feature type="binding site" evidence="9">
    <location>
        <begin position="184"/>
        <end position="187"/>
    </location>
    <ligand>
        <name>ATP</name>
        <dbReference type="ChEBI" id="CHEBI:30616"/>
    </ligand>
</feature>
<dbReference type="Proteomes" id="UP001501734">
    <property type="component" value="Unassembled WGS sequence"/>
</dbReference>
<comment type="function">
    <text evidence="9">Catalyzes the condensation of pantoate with beta-alanine in an ATP-dependent reaction via a pantoyl-adenylate intermediate.</text>
</comment>
<name>A0ABP7VQ96_9BACI</name>
<feature type="binding site" evidence="9">
    <location>
        <position position="61"/>
    </location>
    <ligand>
        <name>(R)-pantoate</name>
        <dbReference type="ChEBI" id="CHEBI:15980"/>
    </ligand>
</feature>
<sequence>MEIIRSITELKQVISTIKNDQQTIGFVPTMGFLHEGHLALVEAARAETDQVILSIFVNPLQFGENEDFDQYPRNEANDLQLARKHGVDYVFIPEVNEMYPESIGVSMTVTQRIGVLCDRSRPGHFSGVLTVLTKLFHLVQSDFAYFGNKDAQQIAIVDLLITDLNFPIKLRMIPTVREDDGLAKSSRNVNLSDSERKEAPALYQALVHGKQVMIDGERSADKIEEEISRFLNERTSGKVDYVELLSFPNLEPIRATDHQVIIALAVQFKKARLIDNIIFNI</sequence>
<keyword evidence="6 9" id="KW-0547">Nucleotide-binding</keyword>
<evidence type="ECO:0000256" key="2">
    <source>
        <dbReference type="ARBA" id="ARBA00009256"/>
    </source>
</evidence>
<dbReference type="NCBIfam" id="TIGR00125">
    <property type="entry name" value="cyt_tran_rel"/>
    <property type="match status" value="1"/>
</dbReference>
<comment type="subcellular location">
    <subcellularLocation>
        <location evidence="9">Cytoplasm</location>
    </subcellularLocation>
</comment>
<feature type="binding site" evidence="9">
    <location>
        <position position="176"/>
    </location>
    <ligand>
        <name>ATP</name>
        <dbReference type="ChEBI" id="CHEBI:30616"/>
    </ligand>
</feature>
<evidence type="ECO:0000256" key="9">
    <source>
        <dbReference type="HAMAP-Rule" id="MF_00158"/>
    </source>
</evidence>
<gene>
    <name evidence="9 10" type="primary">panC</name>
    <name evidence="10" type="ORF">GCM10022410_16690</name>
</gene>
<dbReference type="PANTHER" id="PTHR21299:SF1">
    <property type="entry name" value="PANTOATE--BETA-ALANINE LIGASE"/>
    <property type="match status" value="1"/>
</dbReference>
<dbReference type="Pfam" id="PF02569">
    <property type="entry name" value="Pantoate_ligase"/>
    <property type="match status" value="1"/>
</dbReference>
<keyword evidence="11" id="KW-1185">Reference proteome</keyword>
<evidence type="ECO:0000256" key="3">
    <source>
        <dbReference type="ARBA" id="ARBA00022490"/>
    </source>
</evidence>
<keyword evidence="3 9" id="KW-0963">Cytoplasm</keyword>
<dbReference type="RefSeq" id="WP_344912136.1">
    <property type="nucleotide sequence ID" value="NZ_BAABDL010000085.1"/>
</dbReference>
<evidence type="ECO:0000313" key="11">
    <source>
        <dbReference type="Proteomes" id="UP001501734"/>
    </source>
</evidence>
<comment type="pathway">
    <text evidence="1 9">Cofactor biosynthesis; (R)-pantothenate biosynthesis; (R)-pantothenate from (R)-pantoate and beta-alanine: step 1/1.</text>
</comment>
<comment type="caution">
    <text evidence="10">The sequence shown here is derived from an EMBL/GenBank/DDBJ whole genome shotgun (WGS) entry which is preliminary data.</text>
</comment>
<dbReference type="InterPro" id="IPR014729">
    <property type="entry name" value="Rossmann-like_a/b/a_fold"/>
</dbReference>
<keyword evidence="4 9" id="KW-0436">Ligase</keyword>
<feature type="active site" description="Proton donor" evidence="9">
    <location>
        <position position="37"/>
    </location>
</feature>
<protein>
    <recommendedName>
        <fullName evidence="9">Pantothenate synthetase</fullName>
        <shortName evidence="9">PS</shortName>
        <ecNumber evidence="9">6.3.2.1</ecNumber>
    </recommendedName>
    <alternativeName>
        <fullName evidence="9">Pantoate--beta-alanine ligase</fullName>
    </alternativeName>
    <alternativeName>
        <fullName evidence="9">Pantoate-activating enzyme</fullName>
    </alternativeName>
</protein>
<dbReference type="InterPro" id="IPR042176">
    <property type="entry name" value="Pantoate_ligase_C"/>
</dbReference>
<dbReference type="NCBIfam" id="TIGR00018">
    <property type="entry name" value="panC"/>
    <property type="match status" value="1"/>
</dbReference>
<dbReference type="PANTHER" id="PTHR21299">
    <property type="entry name" value="CYTIDYLATE KINASE/PANTOATE-BETA-ALANINE LIGASE"/>
    <property type="match status" value="1"/>
</dbReference>
<feature type="binding site" evidence="9">
    <location>
        <begin position="147"/>
        <end position="150"/>
    </location>
    <ligand>
        <name>ATP</name>
        <dbReference type="ChEBI" id="CHEBI:30616"/>
    </ligand>
</feature>
<dbReference type="InterPro" id="IPR004821">
    <property type="entry name" value="Cyt_trans-like"/>
</dbReference>
<evidence type="ECO:0000256" key="8">
    <source>
        <dbReference type="ARBA" id="ARBA00048258"/>
    </source>
</evidence>
<feature type="binding site" evidence="9">
    <location>
        <position position="61"/>
    </location>
    <ligand>
        <name>beta-alanine</name>
        <dbReference type="ChEBI" id="CHEBI:57966"/>
    </ligand>
</feature>
<evidence type="ECO:0000313" key="10">
    <source>
        <dbReference type="EMBL" id="GAA4071700.1"/>
    </source>
</evidence>